<evidence type="ECO:0000256" key="13">
    <source>
        <dbReference type="HAMAP-Rule" id="MF_00365"/>
    </source>
</evidence>
<evidence type="ECO:0000256" key="10">
    <source>
        <dbReference type="ARBA" id="ARBA00023204"/>
    </source>
</evidence>
<feature type="region of interest" description="Disordered" evidence="15">
    <location>
        <begin position="393"/>
        <end position="475"/>
    </location>
</feature>
<dbReference type="AlphaFoldDB" id="A0A1Y2MTW3"/>
<evidence type="ECO:0000256" key="5">
    <source>
        <dbReference type="ARBA" id="ARBA00022705"/>
    </source>
</evidence>
<dbReference type="InterPro" id="IPR001238">
    <property type="entry name" value="DNA-binding_RecF"/>
</dbReference>
<keyword evidence="5 13" id="KW-0235">DNA replication</keyword>
<comment type="caution">
    <text evidence="17">The sequence shown here is derived from an EMBL/GenBank/DDBJ whole genome shotgun (WGS) entry which is preliminary data.</text>
</comment>
<evidence type="ECO:0000256" key="4">
    <source>
        <dbReference type="ARBA" id="ARBA00022490"/>
    </source>
</evidence>
<keyword evidence="8 13" id="KW-0067">ATP-binding</keyword>
<comment type="function">
    <text evidence="12 13 14">The RecF protein is involved in DNA metabolism; it is required for DNA replication and normal SOS inducibility. RecF binds preferentially to single-stranded, linear DNA. It also seems to bind ATP.</text>
</comment>
<keyword evidence="11 13" id="KW-0742">SOS response</keyword>
<feature type="region of interest" description="Disordered" evidence="15">
    <location>
        <begin position="169"/>
        <end position="192"/>
    </location>
</feature>
<dbReference type="InterPro" id="IPR003395">
    <property type="entry name" value="RecF/RecN/SMC_N"/>
</dbReference>
<dbReference type="GO" id="GO:0005737">
    <property type="term" value="C:cytoplasm"/>
    <property type="evidence" value="ECO:0007669"/>
    <property type="project" value="UniProtKB-SubCell"/>
</dbReference>
<feature type="domain" description="RecF/RecN/SMC N-terminal" evidence="16">
    <location>
        <begin position="2"/>
        <end position="369"/>
    </location>
</feature>
<dbReference type="GO" id="GO:0003697">
    <property type="term" value="F:single-stranded DNA binding"/>
    <property type="evidence" value="ECO:0007669"/>
    <property type="project" value="UniProtKB-UniRule"/>
</dbReference>
<evidence type="ECO:0000256" key="7">
    <source>
        <dbReference type="ARBA" id="ARBA00022763"/>
    </source>
</evidence>
<proteinExistence type="inferred from homology"/>
<evidence type="ECO:0000256" key="12">
    <source>
        <dbReference type="ARBA" id="ARBA00025401"/>
    </source>
</evidence>
<dbReference type="Gene3D" id="3.40.50.300">
    <property type="entry name" value="P-loop containing nucleotide triphosphate hydrolases"/>
    <property type="match status" value="1"/>
</dbReference>
<dbReference type="InterPro" id="IPR027417">
    <property type="entry name" value="P-loop_NTPase"/>
</dbReference>
<dbReference type="InterPro" id="IPR042174">
    <property type="entry name" value="RecF_2"/>
</dbReference>
<dbReference type="Proteomes" id="UP000194360">
    <property type="component" value="Unassembled WGS sequence"/>
</dbReference>
<dbReference type="GO" id="GO:0000731">
    <property type="term" value="P:DNA synthesis involved in DNA repair"/>
    <property type="evidence" value="ECO:0007669"/>
    <property type="project" value="TreeGrafter"/>
</dbReference>
<dbReference type="Pfam" id="PF02463">
    <property type="entry name" value="SMC_N"/>
    <property type="match status" value="1"/>
</dbReference>
<evidence type="ECO:0000313" key="17">
    <source>
        <dbReference type="EMBL" id="OSY38654.1"/>
    </source>
</evidence>
<reference evidence="17 18" key="1">
    <citation type="submission" date="2016-09" db="EMBL/GenBank/DDBJ databases">
        <title>Pseudonocardia autotrophica DSM535, a candidate organism with high potential of specific P450 cytochromes.</title>
        <authorList>
            <person name="Grumaz C."/>
            <person name="Vainshtein Y."/>
            <person name="Kirstahler P."/>
            <person name="Sohn K."/>
        </authorList>
    </citation>
    <scope>NUCLEOTIDE SEQUENCE [LARGE SCALE GENOMIC DNA]</scope>
    <source>
        <strain evidence="17 18">DSM 535</strain>
    </source>
</reference>
<evidence type="ECO:0000256" key="2">
    <source>
        <dbReference type="ARBA" id="ARBA00008016"/>
    </source>
</evidence>
<sequence length="475" mass="50272">MYLRRFSVTDFRSWPEAELELDPGVTVLVGSNGAGKTNLVEGVGYLASLGSHRVTSDVPLIRRGAEQAVLRGEVHHHGRKLGVELEINSGKQNRARVNRSPVSRPRDVLGILRSVLFAPEDLALVRGDPSERRRFLDELLVARFPRFAGVRSDYDKVLRQRSALLKSAKPALRAGPRGRPRPRADTPAAEDLPDDLTTLEVWDGHLARTGAALLAGRRELVVALAPYAREAFAQIAPSSDLIGLDYRSSLGTDGVADLPSSTDELEALLLARLADVRRQEIERGVCLVGPHRDELELALGEGPAKGYASHGESWAFALALRLASYRLLHADDVEPVLVLDDVFAELDATRRRALAGLVSGAEQVLVTAAVAEDVPRELDGVRFHVGDRRVVREGAASAAAPTETSSVASTEAPTEAAAEACAETSAETSLETATEAPAEAPTGAATGTPAEASAAVSTGAATGASTGAEPDEGVA</sequence>
<dbReference type="HAMAP" id="MF_00365">
    <property type="entry name" value="RecF"/>
    <property type="match status" value="1"/>
</dbReference>
<evidence type="ECO:0000313" key="18">
    <source>
        <dbReference type="Proteomes" id="UP000194360"/>
    </source>
</evidence>
<dbReference type="PROSITE" id="PS00618">
    <property type="entry name" value="RECF_2"/>
    <property type="match status" value="1"/>
</dbReference>
<dbReference type="PROSITE" id="PS00617">
    <property type="entry name" value="RECF_1"/>
    <property type="match status" value="1"/>
</dbReference>
<keyword evidence="10 13" id="KW-0234">DNA repair</keyword>
<keyword evidence="18" id="KW-1185">Reference proteome</keyword>
<dbReference type="GO" id="GO:0006302">
    <property type="term" value="P:double-strand break repair"/>
    <property type="evidence" value="ECO:0007669"/>
    <property type="project" value="TreeGrafter"/>
</dbReference>
<organism evidence="17 18">
    <name type="scientific">Pseudonocardia autotrophica</name>
    <name type="common">Amycolata autotrophica</name>
    <name type="synonym">Nocardia autotrophica</name>
    <dbReference type="NCBI Taxonomy" id="2074"/>
    <lineage>
        <taxon>Bacteria</taxon>
        <taxon>Bacillati</taxon>
        <taxon>Actinomycetota</taxon>
        <taxon>Actinomycetes</taxon>
        <taxon>Pseudonocardiales</taxon>
        <taxon>Pseudonocardiaceae</taxon>
        <taxon>Pseudonocardia</taxon>
    </lineage>
</organism>
<evidence type="ECO:0000256" key="1">
    <source>
        <dbReference type="ARBA" id="ARBA00004496"/>
    </source>
</evidence>
<keyword evidence="4 13" id="KW-0963">Cytoplasm</keyword>
<dbReference type="GO" id="GO:0005524">
    <property type="term" value="F:ATP binding"/>
    <property type="evidence" value="ECO:0007669"/>
    <property type="project" value="UniProtKB-UniRule"/>
</dbReference>
<keyword evidence="6 13" id="KW-0547">Nucleotide-binding</keyword>
<evidence type="ECO:0000256" key="11">
    <source>
        <dbReference type="ARBA" id="ARBA00023236"/>
    </source>
</evidence>
<comment type="similarity">
    <text evidence="2 13 14">Belongs to the RecF family.</text>
</comment>
<protein>
    <recommendedName>
        <fullName evidence="3 13">DNA replication and repair protein RecF</fullName>
    </recommendedName>
</protein>
<keyword evidence="7 13" id="KW-0227">DNA damage</keyword>
<evidence type="ECO:0000256" key="3">
    <source>
        <dbReference type="ARBA" id="ARBA00020170"/>
    </source>
</evidence>
<dbReference type="InterPro" id="IPR018078">
    <property type="entry name" value="DNA-binding_RecF_CS"/>
</dbReference>
<keyword evidence="9 13" id="KW-0238">DNA-binding</keyword>
<dbReference type="EMBL" id="MIGB01000021">
    <property type="protein sequence ID" value="OSY38654.1"/>
    <property type="molecule type" value="Genomic_DNA"/>
</dbReference>
<evidence type="ECO:0000256" key="6">
    <source>
        <dbReference type="ARBA" id="ARBA00022741"/>
    </source>
</evidence>
<evidence type="ECO:0000256" key="14">
    <source>
        <dbReference type="RuleBase" id="RU000578"/>
    </source>
</evidence>
<evidence type="ECO:0000256" key="9">
    <source>
        <dbReference type="ARBA" id="ARBA00023125"/>
    </source>
</evidence>
<dbReference type="SUPFAM" id="SSF52540">
    <property type="entry name" value="P-loop containing nucleoside triphosphate hydrolases"/>
    <property type="match status" value="1"/>
</dbReference>
<evidence type="ECO:0000256" key="8">
    <source>
        <dbReference type="ARBA" id="ARBA00022840"/>
    </source>
</evidence>
<gene>
    <name evidence="17" type="primary">recF_2</name>
    <name evidence="13" type="synonym">recF</name>
    <name evidence="17" type="ORF">BG845_03854</name>
</gene>
<dbReference type="NCBIfam" id="TIGR00611">
    <property type="entry name" value="recf"/>
    <property type="match status" value="1"/>
</dbReference>
<dbReference type="GO" id="GO:0006260">
    <property type="term" value="P:DNA replication"/>
    <property type="evidence" value="ECO:0007669"/>
    <property type="project" value="UniProtKB-UniRule"/>
</dbReference>
<evidence type="ECO:0000259" key="16">
    <source>
        <dbReference type="Pfam" id="PF02463"/>
    </source>
</evidence>
<feature type="compositionally biased region" description="Low complexity" evidence="15">
    <location>
        <begin position="393"/>
        <end position="468"/>
    </location>
</feature>
<dbReference type="PANTHER" id="PTHR32182:SF0">
    <property type="entry name" value="DNA REPLICATION AND REPAIR PROTEIN RECF"/>
    <property type="match status" value="1"/>
</dbReference>
<dbReference type="PANTHER" id="PTHR32182">
    <property type="entry name" value="DNA REPLICATION AND REPAIR PROTEIN RECF"/>
    <property type="match status" value="1"/>
</dbReference>
<dbReference type="GO" id="GO:0009432">
    <property type="term" value="P:SOS response"/>
    <property type="evidence" value="ECO:0007669"/>
    <property type="project" value="UniProtKB-UniRule"/>
</dbReference>
<name>A0A1Y2MTW3_PSEAH</name>
<feature type="binding site" evidence="13">
    <location>
        <begin position="30"/>
        <end position="37"/>
    </location>
    <ligand>
        <name>ATP</name>
        <dbReference type="ChEBI" id="CHEBI:30616"/>
    </ligand>
</feature>
<dbReference type="STRING" id="2074.BG845_03854"/>
<accession>A0A1Y2MTW3</accession>
<dbReference type="Gene3D" id="1.20.1050.90">
    <property type="entry name" value="RecF/RecN/SMC, N-terminal domain"/>
    <property type="match status" value="1"/>
</dbReference>
<evidence type="ECO:0000256" key="15">
    <source>
        <dbReference type="SAM" id="MobiDB-lite"/>
    </source>
</evidence>
<comment type="subcellular location">
    <subcellularLocation>
        <location evidence="1 13 14">Cytoplasm</location>
    </subcellularLocation>
</comment>